<keyword evidence="12" id="KW-1185">Reference proteome</keyword>
<dbReference type="Pfam" id="PF02367">
    <property type="entry name" value="TsaE"/>
    <property type="match status" value="1"/>
</dbReference>
<accession>A0A840I073</accession>
<dbReference type="NCBIfam" id="TIGR00150">
    <property type="entry name" value="T6A_YjeE"/>
    <property type="match status" value="1"/>
</dbReference>
<evidence type="ECO:0000313" key="11">
    <source>
        <dbReference type="EMBL" id="MBB4657568.1"/>
    </source>
</evidence>
<keyword evidence="6" id="KW-0479">Metal-binding</keyword>
<dbReference type="InterPro" id="IPR027417">
    <property type="entry name" value="P-loop_NTPase"/>
</dbReference>
<dbReference type="EMBL" id="JACHOB010000001">
    <property type="protein sequence ID" value="MBB4657568.1"/>
    <property type="molecule type" value="Genomic_DNA"/>
</dbReference>
<dbReference type="GO" id="GO:0005737">
    <property type="term" value="C:cytoplasm"/>
    <property type="evidence" value="ECO:0007669"/>
    <property type="project" value="UniProtKB-SubCell"/>
</dbReference>
<evidence type="ECO:0000256" key="2">
    <source>
        <dbReference type="ARBA" id="ARBA00007599"/>
    </source>
</evidence>
<dbReference type="GO" id="GO:0005524">
    <property type="term" value="F:ATP binding"/>
    <property type="evidence" value="ECO:0007669"/>
    <property type="project" value="UniProtKB-KW"/>
</dbReference>
<evidence type="ECO:0000256" key="6">
    <source>
        <dbReference type="ARBA" id="ARBA00022723"/>
    </source>
</evidence>
<comment type="similarity">
    <text evidence="2">Belongs to the TsaE family.</text>
</comment>
<evidence type="ECO:0000256" key="8">
    <source>
        <dbReference type="ARBA" id="ARBA00022840"/>
    </source>
</evidence>
<proteinExistence type="inferred from homology"/>
<dbReference type="Gene3D" id="3.40.50.300">
    <property type="entry name" value="P-loop containing nucleotide triphosphate hydrolases"/>
    <property type="match status" value="1"/>
</dbReference>
<evidence type="ECO:0000256" key="9">
    <source>
        <dbReference type="ARBA" id="ARBA00022842"/>
    </source>
</evidence>
<dbReference type="GO" id="GO:0046872">
    <property type="term" value="F:metal ion binding"/>
    <property type="evidence" value="ECO:0007669"/>
    <property type="project" value="UniProtKB-KW"/>
</dbReference>
<dbReference type="PANTHER" id="PTHR33540">
    <property type="entry name" value="TRNA THREONYLCARBAMOYLADENOSINE BIOSYNTHESIS PROTEIN TSAE"/>
    <property type="match status" value="1"/>
</dbReference>
<dbReference type="Proteomes" id="UP000563524">
    <property type="component" value="Unassembled WGS sequence"/>
</dbReference>
<evidence type="ECO:0000256" key="5">
    <source>
        <dbReference type="ARBA" id="ARBA00022694"/>
    </source>
</evidence>
<comment type="caution">
    <text evidence="11">The sequence shown here is derived from an EMBL/GenBank/DDBJ whole genome shotgun (WGS) entry which is preliminary data.</text>
</comment>
<protein>
    <recommendedName>
        <fullName evidence="3">tRNA threonylcarbamoyladenosine biosynthesis protein TsaE</fullName>
    </recommendedName>
    <alternativeName>
        <fullName evidence="10">t(6)A37 threonylcarbamoyladenosine biosynthesis protein TsaE</fullName>
    </alternativeName>
</protein>
<dbReference type="PANTHER" id="PTHR33540:SF2">
    <property type="entry name" value="TRNA THREONYLCARBAMOYLADENOSINE BIOSYNTHESIS PROTEIN TSAE"/>
    <property type="match status" value="1"/>
</dbReference>
<keyword evidence="9" id="KW-0460">Magnesium</keyword>
<dbReference type="AlphaFoldDB" id="A0A840I073"/>
<keyword evidence="7" id="KW-0547">Nucleotide-binding</keyword>
<gene>
    <name evidence="11" type="ORF">GGQ59_000068</name>
</gene>
<reference evidence="11 12" key="1">
    <citation type="submission" date="2020-08" db="EMBL/GenBank/DDBJ databases">
        <title>Genomic Encyclopedia of Type Strains, Phase IV (KMG-IV): sequencing the most valuable type-strain genomes for metagenomic binning, comparative biology and taxonomic classification.</title>
        <authorList>
            <person name="Goeker M."/>
        </authorList>
    </citation>
    <scope>NUCLEOTIDE SEQUENCE [LARGE SCALE GENOMIC DNA]</scope>
    <source>
        <strain evidence="11 12">DSM 102850</strain>
    </source>
</reference>
<name>A0A840I073_9PROT</name>
<keyword evidence="8" id="KW-0067">ATP-binding</keyword>
<evidence type="ECO:0000256" key="10">
    <source>
        <dbReference type="ARBA" id="ARBA00032441"/>
    </source>
</evidence>
<dbReference type="SUPFAM" id="SSF52540">
    <property type="entry name" value="P-loop containing nucleoside triphosphate hydrolases"/>
    <property type="match status" value="1"/>
</dbReference>
<evidence type="ECO:0000313" key="12">
    <source>
        <dbReference type="Proteomes" id="UP000563524"/>
    </source>
</evidence>
<dbReference type="RefSeq" id="WP_183814771.1">
    <property type="nucleotide sequence ID" value="NZ_JACHOB010000001.1"/>
</dbReference>
<keyword evidence="5" id="KW-0819">tRNA processing</keyword>
<evidence type="ECO:0000256" key="7">
    <source>
        <dbReference type="ARBA" id="ARBA00022741"/>
    </source>
</evidence>
<evidence type="ECO:0000256" key="1">
    <source>
        <dbReference type="ARBA" id="ARBA00004496"/>
    </source>
</evidence>
<evidence type="ECO:0000256" key="4">
    <source>
        <dbReference type="ARBA" id="ARBA00022490"/>
    </source>
</evidence>
<keyword evidence="4" id="KW-0963">Cytoplasm</keyword>
<organism evidence="11 12">
    <name type="scientific">Parvularcula dongshanensis</name>
    <dbReference type="NCBI Taxonomy" id="1173995"/>
    <lineage>
        <taxon>Bacteria</taxon>
        <taxon>Pseudomonadati</taxon>
        <taxon>Pseudomonadota</taxon>
        <taxon>Alphaproteobacteria</taxon>
        <taxon>Parvularculales</taxon>
        <taxon>Parvularculaceae</taxon>
        <taxon>Parvularcula</taxon>
    </lineage>
</organism>
<comment type="subcellular location">
    <subcellularLocation>
        <location evidence="1">Cytoplasm</location>
    </subcellularLocation>
</comment>
<dbReference type="GO" id="GO:0002949">
    <property type="term" value="P:tRNA threonylcarbamoyladenosine modification"/>
    <property type="evidence" value="ECO:0007669"/>
    <property type="project" value="InterPro"/>
</dbReference>
<dbReference type="InterPro" id="IPR003442">
    <property type="entry name" value="T6A_TsaE"/>
</dbReference>
<sequence length="139" mass="15290">MTETHKCEDEAASEALGARLWKTLRTPDCVLIEAPMGTGKTALARGLIEAAGGGPEVPSPTYAIVQPYETWPPLYHLDLYRLNDPSELAELGLEDMLEAGVVLVEWPDLGQSFWPKDALLLTGRILDDGTREWTVRRGS</sequence>
<evidence type="ECO:0000256" key="3">
    <source>
        <dbReference type="ARBA" id="ARBA00019010"/>
    </source>
</evidence>